<protein>
    <recommendedName>
        <fullName evidence="3">N-acetyltransferase</fullName>
    </recommendedName>
</protein>
<proteinExistence type="predicted"/>
<name>A0ABT6IIM2_9PSED</name>
<keyword evidence="2" id="KW-1185">Reference proteome</keyword>
<dbReference type="EMBL" id="JAPDIQ010000006">
    <property type="protein sequence ID" value="MDH4764327.1"/>
    <property type="molecule type" value="Genomic_DNA"/>
</dbReference>
<evidence type="ECO:0000313" key="1">
    <source>
        <dbReference type="EMBL" id="MDH4764327.1"/>
    </source>
</evidence>
<dbReference type="RefSeq" id="WP_280309543.1">
    <property type="nucleotide sequence ID" value="NZ_JAPDIQ010000006.1"/>
</dbReference>
<sequence length="171" mass="19626">MARLGVWEKYRTLAEAAREDAVDTVAAKPWIVDYKLDPALLRFGRVNQKALAALQEWEPRRYDFNWEKKHNHARAIDLSLWYDDQLYGLCFATAKHSKLRIKWTLLEGHLDTNHPLRGYVATLMLIVLESYALGIGVPMILIPEALAGAIPTYRELGFDYNSKGQLVKQVE</sequence>
<reference evidence="1 2" key="1">
    <citation type="submission" date="2022-10" db="EMBL/GenBank/DDBJ databases">
        <title>A novel Pseudomonas species, isolated from Passiflora incarnata leaves.</title>
        <authorList>
            <person name="Cueva-Yesquen L.G."/>
            <person name="Fantinatti-Garboggini F."/>
        </authorList>
    </citation>
    <scope>NUCLEOTIDE SEQUENCE [LARGE SCALE GENOMIC DNA]</scope>
    <source>
        <strain evidence="1 2">CBMAI 2609</strain>
    </source>
</reference>
<dbReference type="Proteomes" id="UP001157461">
    <property type="component" value="Unassembled WGS sequence"/>
</dbReference>
<gene>
    <name evidence="1" type="ORF">OMP44_15665</name>
</gene>
<organism evidence="1 2">
    <name type="scientific">Pseudomonas flavocrustae</name>
    <dbReference type="NCBI Taxonomy" id="2991719"/>
    <lineage>
        <taxon>Bacteria</taxon>
        <taxon>Pseudomonadati</taxon>
        <taxon>Pseudomonadota</taxon>
        <taxon>Gammaproteobacteria</taxon>
        <taxon>Pseudomonadales</taxon>
        <taxon>Pseudomonadaceae</taxon>
        <taxon>Pseudomonas</taxon>
    </lineage>
</organism>
<evidence type="ECO:0000313" key="2">
    <source>
        <dbReference type="Proteomes" id="UP001157461"/>
    </source>
</evidence>
<comment type="caution">
    <text evidence="1">The sequence shown here is derived from an EMBL/GenBank/DDBJ whole genome shotgun (WGS) entry which is preliminary data.</text>
</comment>
<accession>A0ABT6IIM2</accession>
<evidence type="ECO:0008006" key="3">
    <source>
        <dbReference type="Google" id="ProtNLM"/>
    </source>
</evidence>